<protein>
    <submittedName>
        <fullName evidence="2">Uncharacterized protein</fullName>
    </submittedName>
</protein>
<dbReference type="PANTHER" id="PTHR40515:SF1">
    <property type="entry name" value="CILIA- AND FLAGELLA-ASSOCIATED PROTEIN 157"/>
    <property type="match status" value="1"/>
</dbReference>
<dbReference type="PANTHER" id="PTHR40515">
    <property type="entry name" value="CILIA- AND FLAGELLA-ASSOCIATED PROTEIN 157"/>
    <property type="match status" value="1"/>
</dbReference>
<name>A0A7S2L6S8_9STRA</name>
<evidence type="ECO:0000313" key="2">
    <source>
        <dbReference type="EMBL" id="CAD9596114.1"/>
    </source>
</evidence>
<accession>A0A7S2L6S8</accession>
<keyword evidence="1" id="KW-0175">Coiled coil</keyword>
<dbReference type="AlphaFoldDB" id="A0A7S2L6S8"/>
<feature type="coiled-coil region" evidence="1">
    <location>
        <begin position="34"/>
        <end position="94"/>
    </location>
</feature>
<evidence type="ECO:0000256" key="1">
    <source>
        <dbReference type="SAM" id="Coils"/>
    </source>
</evidence>
<sequence length="178" mass="20638">MTATDTFEGNSECSKGHSGTGFELSYCIADPSSIDVVKQEYDNLTNAINNMGEKISGVLSQQEIEFLGAYRTHKRNVQQEFNALRLEAEDRERKLSENDDLRRLEKDRDWYRNEALHLDKLLEKSKMGEKKLIEKVSDLEEEKNWYAKQLKSVMKGKLLLEEKLRAFETNNSQKELNA</sequence>
<gene>
    <name evidence="2" type="ORF">LDAN0321_LOCUS15060</name>
</gene>
<proteinExistence type="predicted"/>
<organism evidence="2">
    <name type="scientific">Leptocylindrus danicus</name>
    <dbReference type="NCBI Taxonomy" id="163516"/>
    <lineage>
        <taxon>Eukaryota</taxon>
        <taxon>Sar</taxon>
        <taxon>Stramenopiles</taxon>
        <taxon>Ochrophyta</taxon>
        <taxon>Bacillariophyta</taxon>
        <taxon>Coscinodiscophyceae</taxon>
        <taxon>Chaetocerotophycidae</taxon>
        <taxon>Leptocylindrales</taxon>
        <taxon>Leptocylindraceae</taxon>
        <taxon>Leptocylindrus</taxon>
    </lineage>
</organism>
<reference evidence="2" key="1">
    <citation type="submission" date="2021-01" db="EMBL/GenBank/DDBJ databases">
        <authorList>
            <person name="Corre E."/>
            <person name="Pelletier E."/>
            <person name="Niang G."/>
            <person name="Scheremetjew M."/>
            <person name="Finn R."/>
            <person name="Kale V."/>
            <person name="Holt S."/>
            <person name="Cochrane G."/>
            <person name="Meng A."/>
            <person name="Brown T."/>
            <person name="Cohen L."/>
        </authorList>
    </citation>
    <scope>NUCLEOTIDE SEQUENCE</scope>
    <source>
        <strain evidence="2">B650</strain>
    </source>
</reference>
<dbReference type="EMBL" id="HBGY01024183">
    <property type="protein sequence ID" value="CAD9596114.1"/>
    <property type="molecule type" value="Transcribed_RNA"/>
</dbReference>